<keyword evidence="9" id="KW-0234">DNA repair</keyword>
<evidence type="ECO:0000256" key="11">
    <source>
        <dbReference type="ARBA" id="ARBA00038905"/>
    </source>
</evidence>
<dbReference type="InterPro" id="IPR020476">
    <property type="entry name" value="Nudix_hydrolase"/>
</dbReference>
<dbReference type="Proteomes" id="UP000521313">
    <property type="component" value="Unassembled WGS sequence"/>
</dbReference>
<dbReference type="GO" id="GO:0044716">
    <property type="term" value="F:8-oxo-GDP phosphatase activity"/>
    <property type="evidence" value="ECO:0007669"/>
    <property type="project" value="TreeGrafter"/>
</dbReference>
<dbReference type="GO" id="GO:0006281">
    <property type="term" value="P:DNA repair"/>
    <property type="evidence" value="ECO:0007669"/>
    <property type="project" value="UniProtKB-KW"/>
</dbReference>
<evidence type="ECO:0000256" key="7">
    <source>
        <dbReference type="ARBA" id="ARBA00022801"/>
    </source>
</evidence>
<dbReference type="InterPro" id="IPR015797">
    <property type="entry name" value="NUDIX_hydrolase-like_dom_sf"/>
</dbReference>
<accession>A0A7W8FY49</accession>
<organism evidence="13 15">
    <name type="scientific">Faecalicoccus acidiformans</name>
    <dbReference type="NCBI Taxonomy" id="915173"/>
    <lineage>
        <taxon>Bacteria</taxon>
        <taxon>Bacillati</taxon>
        <taxon>Bacillota</taxon>
        <taxon>Erysipelotrichia</taxon>
        <taxon>Erysipelotrichales</taxon>
        <taxon>Erysipelotrichaceae</taxon>
        <taxon>Faecalicoccus</taxon>
    </lineage>
</organism>
<dbReference type="EMBL" id="JACHHD010000003">
    <property type="protein sequence ID" value="MBB5184405.1"/>
    <property type="molecule type" value="Genomic_DNA"/>
</dbReference>
<dbReference type="InterPro" id="IPR000086">
    <property type="entry name" value="NUDIX_hydrolase_dom"/>
</dbReference>
<comment type="cofactor">
    <cofactor evidence="1">
        <name>Mg(2+)</name>
        <dbReference type="ChEBI" id="CHEBI:18420"/>
    </cofactor>
</comment>
<dbReference type="EMBL" id="JACJLU010000007">
    <property type="protein sequence ID" value="MBM6831745.1"/>
    <property type="molecule type" value="Genomic_DNA"/>
</dbReference>
<dbReference type="GO" id="GO:0035539">
    <property type="term" value="F:8-oxo-7,8-dihydrodeoxyguanosine triphosphate pyrophosphatase activity"/>
    <property type="evidence" value="ECO:0007669"/>
    <property type="project" value="UniProtKB-EC"/>
</dbReference>
<dbReference type="PANTHER" id="PTHR47707:SF1">
    <property type="entry name" value="NUDIX HYDROLASE FAMILY PROTEIN"/>
    <property type="match status" value="1"/>
</dbReference>
<keyword evidence="3" id="KW-0515">Mutator protein</keyword>
<evidence type="ECO:0000256" key="2">
    <source>
        <dbReference type="ARBA" id="ARBA00005582"/>
    </source>
</evidence>
<dbReference type="RefSeq" id="WP_183374350.1">
    <property type="nucleotide sequence ID" value="NZ_CAWVLV010000047.1"/>
</dbReference>
<dbReference type="AlphaFoldDB" id="A0A7W8FY49"/>
<evidence type="ECO:0000256" key="3">
    <source>
        <dbReference type="ARBA" id="ARBA00022457"/>
    </source>
</evidence>
<evidence type="ECO:0000256" key="5">
    <source>
        <dbReference type="ARBA" id="ARBA00022723"/>
    </source>
</evidence>
<dbReference type="InterPro" id="IPR047127">
    <property type="entry name" value="MutT-like"/>
</dbReference>
<comment type="similarity">
    <text evidence="2">Belongs to the Nudix hydrolase family.</text>
</comment>
<evidence type="ECO:0000259" key="12">
    <source>
        <dbReference type="PROSITE" id="PS51462"/>
    </source>
</evidence>
<dbReference type="SUPFAM" id="SSF55811">
    <property type="entry name" value="Nudix"/>
    <property type="match status" value="1"/>
</dbReference>
<evidence type="ECO:0000313" key="14">
    <source>
        <dbReference type="EMBL" id="MBM6831745.1"/>
    </source>
</evidence>
<evidence type="ECO:0000256" key="4">
    <source>
        <dbReference type="ARBA" id="ARBA00022705"/>
    </source>
</evidence>
<dbReference type="PANTHER" id="PTHR47707">
    <property type="entry name" value="8-OXO-DGTP DIPHOSPHATASE"/>
    <property type="match status" value="1"/>
</dbReference>
<keyword evidence="7 13" id="KW-0378">Hydrolase</keyword>
<dbReference type="PRINTS" id="PR00502">
    <property type="entry name" value="NUDIXFAMILY"/>
</dbReference>
<keyword evidence="6" id="KW-0227">DNA damage</keyword>
<dbReference type="GO" id="GO:0006260">
    <property type="term" value="P:DNA replication"/>
    <property type="evidence" value="ECO:0007669"/>
    <property type="project" value="UniProtKB-KW"/>
</dbReference>
<evidence type="ECO:0000256" key="8">
    <source>
        <dbReference type="ARBA" id="ARBA00022842"/>
    </source>
</evidence>
<reference evidence="14 16" key="3">
    <citation type="journal article" date="2021" name="Sci. Rep.">
        <title>The distribution of antibiotic resistance genes in chicken gut microbiota commensals.</title>
        <authorList>
            <person name="Juricova H."/>
            <person name="Matiasovicova J."/>
            <person name="Kubasova T."/>
            <person name="Cejkova D."/>
            <person name="Rychlik I."/>
        </authorList>
    </citation>
    <scope>NUCLEOTIDE SEQUENCE [LARGE SCALE GENOMIC DNA]</scope>
    <source>
        <strain evidence="14 16">An423</strain>
    </source>
</reference>
<dbReference type="Gene3D" id="3.90.79.10">
    <property type="entry name" value="Nucleoside Triphosphate Pyrophosphohydrolase"/>
    <property type="match status" value="1"/>
</dbReference>
<dbReference type="PROSITE" id="PS51462">
    <property type="entry name" value="NUDIX"/>
    <property type="match status" value="1"/>
</dbReference>
<name>A0A7W8FY49_9FIRM</name>
<comment type="catalytic activity">
    <reaction evidence="10">
        <text>8-oxo-dGTP + H2O = 8-oxo-dGMP + diphosphate + H(+)</text>
        <dbReference type="Rhea" id="RHEA:31575"/>
        <dbReference type="ChEBI" id="CHEBI:15377"/>
        <dbReference type="ChEBI" id="CHEBI:15378"/>
        <dbReference type="ChEBI" id="CHEBI:33019"/>
        <dbReference type="ChEBI" id="CHEBI:63224"/>
        <dbReference type="ChEBI" id="CHEBI:77896"/>
        <dbReference type="EC" id="3.6.1.55"/>
    </reaction>
</comment>
<evidence type="ECO:0000256" key="10">
    <source>
        <dbReference type="ARBA" id="ARBA00035861"/>
    </source>
</evidence>
<evidence type="ECO:0000313" key="15">
    <source>
        <dbReference type="Proteomes" id="UP000521313"/>
    </source>
</evidence>
<dbReference type="GO" id="GO:0046872">
    <property type="term" value="F:metal ion binding"/>
    <property type="evidence" value="ECO:0007669"/>
    <property type="project" value="UniProtKB-KW"/>
</dbReference>
<keyword evidence="8" id="KW-0460">Magnesium</keyword>
<keyword evidence="16" id="KW-1185">Reference proteome</keyword>
<evidence type="ECO:0000313" key="13">
    <source>
        <dbReference type="EMBL" id="MBB5184405.1"/>
    </source>
</evidence>
<dbReference type="CDD" id="cd03425">
    <property type="entry name" value="NUDIX_MutT_NudA_like"/>
    <property type="match status" value="1"/>
</dbReference>
<reference evidence="13 15" key="1">
    <citation type="submission" date="2020-08" db="EMBL/GenBank/DDBJ databases">
        <title>Genomic Encyclopedia of Type Strains, Phase IV (KMG-IV): sequencing the most valuable type-strain genomes for metagenomic binning, comparative biology and taxonomic classification.</title>
        <authorList>
            <person name="Goeker M."/>
        </authorList>
    </citation>
    <scope>NUCLEOTIDE SEQUENCE [LARGE SCALE GENOMIC DNA]</scope>
    <source>
        <strain evidence="13 15">DSM 26963</strain>
    </source>
</reference>
<proteinExistence type="inferred from homology"/>
<evidence type="ECO:0000313" key="16">
    <source>
        <dbReference type="Proteomes" id="UP000775500"/>
    </source>
</evidence>
<sequence length="139" mass="16290">MKIIDVVCGVLIQDEKCLIARRSTGDSIGKYEFPGGKVEAGETREEALVREFREELQIDLDQLYYLDHSVDIQNEKEIRLTCFVCSSKEKPVKSTAHSNLIWTTPEHIYDYDFFEADRGLVQTLQKEWLWLKKQMKPKF</sequence>
<reference evidence="14" key="2">
    <citation type="submission" date="2020-08" db="EMBL/GenBank/DDBJ databases">
        <authorList>
            <person name="Cejkova D."/>
            <person name="Kubasova T."/>
            <person name="Jahodarova E."/>
            <person name="Rychlik I."/>
        </authorList>
    </citation>
    <scope>NUCLEOTIDE SEQUENCE</scope>
    <source>
        <strain evidence="14">An423</strain>
    </source>
</reference>
<dbReference type="Pfam" id="PF00293">
    <property type="entry name" value="NUDIX"/>
    <property type="match status" value="1"/>
</dbReference>
<dbReference type="EC" id="3.6.1.55" evidence="11"/>
<protein>
    <recommendedName>
        <fullName evidence="11">8-oxo-dGTP diphosphatase</fullName>
        <ecNumber evidence="11">3.6.1.55</ecNumber>
    </recommendedName>
</protein>
<dbReference type="GO" id="GO:0044715">
    <property type="term" value="F:8-oxo-dGDP phosphatase activity"/>
    <property type="evidence" value="ECO:0007669"/>
    <property type="project" value="TreeGrafter"/>
</dbReference>
<keyword evidence="4" id="KW-0235">DNA replication</keyword>
<evidence type="ECO:0000256" key="1">
    <source>
        <dbReference type="ARBA" id="ARBA00001946"/>
    </source>
</evidence>
<gene>
    <name evidence="14" type="ORF">H5982_06440</name>
    <name evidence="13" type="ORF">HNQ43_000443</name>
</gene>
<keyword evidence="5" id="KW-0479">Metal-binding</keyword>
<comment type="caution">
    <text evidence="13">The sequence shown here is derived from an EMBL/GenBank/DDBJ whole genome shotgun (WGS) entry which is preliminary data.</text>
</comment>
<evidence type="ECO:0000256" key="9">
    <source>
        <dbReference type="ARBA" id="ARBA00023204"/>
    </source>
</evidence>
<evidence type="ECO:0000256" key="6">
    <source>
        <dbReference type="ARBA" id="ARBA00022763"/>
    </source>
</evidence>
<dbReference type="Proteomes" id="UP000775500">
    <property type="component" value="Unassembled WGS sequence"/>
</dbReference>
<feature type="domain" description="Nudix hydrolase" evidence="12">
    <location>
        <begin position="1"/>
        <end position="137"/>
    </location>
</feature>
<dbReference type="GO" id="GO:0008413">
    <property type="term" value="F:8-oxo-7,8-dihydroguanosine triphosphate pyrophosphatase activity"/>
    <property type="evidence" value="ECO:0007669"/>
    <property type="project" value="TreeGrafter"/>
</dbReference>